<proteinExistence type="predicted"/>
<keyword evidence="1" id="KW-0156">Chromatin regulator</keyword>
<evidence type="ECO:0000313" key="2">
    <source>
        <dbReference type="EMBL" id="KAL3819417.1"/>
    </source>
</evidence>
<evidence type="ECO:0000313" key="3">
    <source>
        <dbReference type="EMBL" id="KAL3819469.1"/>
    </source>
</evidence>
<name>A0ABD3S4N8_9LAMI</name>
<protein>
    <submittedName>
        <fullName evidence="3">Uncharacterized protein</fullName>
    </submittedName>
</protein>
<evidence type="ECO:0000256" key="1">
    <source>
        <dbReference type="ARBA" id="ARBA00022853"/>
    </source>
</evidence>
<dbReference type="Gene3D" id="3.40.800.20">
    <property type="entry name" value="Histone deacetylase domain"/>
    <property type="match status" value="1"/>
</dbReference>
<organism evidence="3 4">
    <name type="scientific">Penstemon smallii</name>
    <dbReference type="NCBI Taxonomy" id="265156"/>
    <lineage>
        <taxon>Eukaryota</taxon>
        <taxon>Viridiplantae</taxon>
        <taxon>Streptophyta</taxon>
        <taxon>Embryophyta</taxon>
        <taxon>Tracheophyta</taxon>
        <taxon>Spermatophyta</taxon>
        <taxon>Magnoliopsida</taxon>
        <taxon>eudicotyledons</taxon>
        <taxon>Gunneridae</taxon>
        <taxon>Pentapetalae</taxon>
        <taxon>asterids</taxon>
        <taxon>lamiids</taxon>
        <taxon>Lamiales</taxon>
        <taxon>Plantaginaceae</taxon>
        <taxon>Cheloneae</taxon>
        <taxon>Penstemon</taxon>
    </lineage>
</organism>
<accession>A0ABD3S4N8</accession>
<dbReference type="AlphaFoldDB" id="A0ABD3S4N8"/>
<reference evidence="3 4" key="1">
    <citation type="submission" date="2024-12" db="EMBL/GenBank/DDBJ databases">
        <title>The unique morphological basis and parallel evolutionary history of personate flowers in Penstemon.</title>
        <authorList>
            <person name="Depatie T.H."/>
            <person name="Wessinger C.A."/>
        </authorList>
    </citation>
    <scope>NUCLEOTIDE SEQUENCE [LARGE SCALE GENOMIC DNA]</scope>
    <source>
        <strain evidence="3">WTNN_2</strain>
        <tissue evidence="3">Leaf</tissue>
    </source>
</reference>
<dbReference type="EMBL" id="JBJXBP010000007">
    <property type="protein sequence ID" value="KAL3819417.1"/>
    <property type="molecule type" value="Genomic_DNA"/>
</dbReference>
<dbReference type="InterPro" id="IPR037138">
    <property type="entry name" value="His_deacetylse_dom_sf"/>
</dbReference>
<sequence>MSIHFDKPKSSPSTRVGLMCTDGACPILNELQTYGILQRCVLLNNEKSDDASSIMQAVEKVASGKLDYAVAIVKKHGDDLENEATGFGLGKYANIATRFIRGEKLDYGIHKNKSSCENVGDEFSGNLRKKTDAYCIEVSLEDGCFGDPDSSAIVDHILIPVAMDFKPDMIIILVGLDEGNFFGNEKFLNLYLILFSRCSPHFSLTLSS</sequence>
<dbReference type="Proteomes" id="UP001634393">
    <property type="component" value="Unassembled WGS sequence"/>
</dbReference>
<dbReference type="GO" id="GO:0006325">
    <property type="term" value="P:chromatin organization"/>
    <property type="evidence" value="ECO:0007669"/>
    <property type="project" value="UniProtKB-KW"/>
</dbReference>
<gene>
    <name evidence="2" type="ORF">ACJIZ3_005322</name>
    <name evidence="3" type="ORF">ACJIZ3_005374</name>
</gene>
<keyword evidence="4" id="KW-1185">Reference proteome</keyword>
<dbReference type="EMBL" id="JBJXBP010000007">
    <property type="protein sequence ID" value="KAL3819469.1"/>
    <property type="molecule type" value="Genomic_DNA"/>
</dbReference>
<comment type="caution">
    <text evidence="3">The sequence shown here is derived from an EMBL/GenBank/DDBJ whole genome shotgun (WGS) entry which is preliminary data.</text>
</comment>
<evidence type="ECO:0000313" key="4">
    <source>
        <dbReference type="Proteomes" id="UP001634393"/>
    </source>
</evidence>